<reference evidence="1" key="1">
    <citation type="journal article" date="2020" name="bioRxiv">
        <title>Chromosome-level reference genome of the European wasp spider Argiope bruennichi: a resource for studies on range expansion and evolutionary adaptation.</title>
        <authorList>
            <person name="Sheffer M.M."/>
            <person name="Hoppe A."/>
            <person name="Krehenwinkel H."/>
            <person name="Uhl G."/>
            <person name="Kuss A.W."/>
            <person name="Jensen L."/>
            <person name="Jensen C."/>
            <person name="Gillespie R.G."/>
            <person name="Hoff K.J."/>
            <person name="Prost S."/>
        </authorList>
    </citation>
    <scope>NUCLEOTIDE SEQUENCE</scope>
</reference>
<proteinExistence type="predicted"/>
<gene>
    <name evidence="1" type="ORF">HNY73_013047</name>
</gene>
<name>A0A8T0F1E7_ARGBR</name>
<organism evidence="1 2">
    <name type="scientific">Argiope bruennichi</name>
    <name type="common">Wasp spider</name>
    <name type="synonym">Aranea bruennichi</name>
    <dbReference type="NCBI Taxonomy" id="94029"/>
    <lineage>
        <taxon>Eukaryota</taxon>
        <taxon>Metazoa</taxon>
        <taxon>Ecdysozoa</taxon>
        <taxon>Arthropoda</taxon>
        <taxon>Chelicerata</taxon>
        <taxon>Arachnida</taxon>
        <taxon>Araneae</taxon>
        <taxon>Araneomorphae</taxon>
        <taxon>Entelegynae</taxon>
        <taxon>Araneoidea</taxon>
        <taxon>Araneidae</taxon>
        <taxon>Argiope</taxon>
    </lineage>
</organism>
<protein>
    <submittedName>
        <fullName evidence="1">Uncharacterized protein</fullName>
    </submittedName>
</protein>
<accession>A0A8T0F1E7</accession>
<keyword evidence="2" id="KW-1185">Reference proteome</keyword>
<dbReference type="Proteomes" id="UP000807504">
    <property type="component" value="Unassembled WGS sequence"/>
</dbReference>
<dbReference type="EMBL" id="JABXBU010001863">
    <property type="protein sequence ID" value="KAF8782809.1"/>
    <property type="molecule type" value="Genomic_DNA"/>
</dbReference>
<evidence type="ECO:0000313" key="2">
    <source>
        <dbReference type="Proteomes" id="UP000807504"/>
    </source>
</evidence>
<evidence type="ECO:0000313" key="1">
    <source>
        <dbReference type="EMBL" id="KAF8782809.1"/>
    </source>
</evidence>
<comment type="caution">
    <text evidence="1">The sequence shown here is derived from an EMBL/GenBank/DDBJ whole genome shotgun (WGS) entry which is preliminary data.</text>
</comment>
<dbReference type="AlphaFoldDB" id="A0A8T0F1E7"/>
<reference evidence="1" key="2">
    <citation type="submission" date="2020-06" db="EMBL/GenBank/DDBJ databases">
        <authorList>
            <person name="Sheffer M."/>
        </authorList>
    </citation>
    <scope>NUCLEOTIDE SEQUENCE</scope>
</reference>
<sequence>MFCASQYERSQKCMIFSFGREYWNNLLQVNLGNSEWKSENYHFTKIAFCNATHRLAEKNGRRCLVQRNRNAARGHPHYF</sequence>